<keyword evidence="3" id="KW-1185">Reference proteome</keyword>
<accession>A0A8H6MUN5</accession>
<protein>
    <submittedName>
        <fullName evidence="2">Uncharacterized protein</fullName>
    </submittedName>
</protein>
<feature type="region of interest" description="Disordered" evidence="1">
    <location>
        <begin position="1"/>
        <end position="70"/>
    </location>
</feature>
<evidence type="ECO:0000313" key="2">
    <source>
        <dbReference type="EMBL" id="KAF6809704.1"/>
    </source>
</evidence>
<reference evidence="2 3" key="1">
    <citation type="journal article" date="2020" name="Phytopathology">
        <title>Genome Sequence Resources of Colletotrichum truncatum, C. plurivorum, C. musicola, and C. sojae: Four Species Pathogenic to Soybean (Glycine max).</title>
        <authorList>
            <person name="Rogerio F."/>
            <person name="Boufleur T.R."/>
            <person name="Ciampi-Guillardi M."/>
            <person name="Sukno S.A."/>
            <person name="Thon M.R."/>
            <person name="Massola Junior N.S."/>
            <person name="Baroncelli R."/>
        </authorList>
    </citation>
    <scope>NUCLEOTIDE SEQUENCE [LARGE SCALE GENOMIC DNA]</scope>
    <source>
        <strain evidence="2 3">LFN0009</strain>
    </source>
</reference>
<dbReference type="EMBL" id="WIGN01000097">
    <property type="protein sequence ID" value="KAF6809704.1"/>
    <property type="molecule type" value="Genomic_DNA"/>
</dbReference>
<name>A0A8H6MUN5_9PEZI</name>
<evidence type="ECO:0000313" key="3">
    <source>
        <dbReference type="Proteomes" id="UP000652219"/>
    </source>
</evidence>
<comment type="caution">
    <text evidence="2">The sequence shown here is derived from an EMBL/GenBank/DDBJ whole genome shotgun (WGS) entry which is preliminary data.</text>
</comment>
<feature type="compositionally biased region" description="Pro residues" evidence="1">
    <location>
        <begin position="28"/>
        <end position="38"/>
    </location>
</feature>
<sequence>MANGTLLPPTPLQLPPSFGPTNWSSHPNLPPQSQPPSKTPGHSRVTRRVGDTSISFSTGYYTTPCNGSPPDYETLETLETLQGEVMHMQTPVEKVSLRPPQRRVSDVWHHVEP</sequence>
<organism evidence="2 3">
    <name type="scientific">Colletotrichum sojae</name>
    <dbReference type="NCBI Taxonomy" id="2175907"/>
    <lineage>
        <taxon>Eukaryota</taxon>
        <taxon>Fungi</taxon>
        <taxon>Dikarya</taxon>
        <taxon>Ascomycota</taxon>
        <taxon>Pezizomycotina</taxon>
        <taxon>Sordariomycetes</taxon>
        <taxon>Hypocreomycetidae</taxon>
        <taxon>Glomerellales</taxon>
        <taxon>Glomerellaceae</taxon>
        <taxon>Colletotrichum</taxon>
        <taxon>Colletotrichum orchidearum species complex</taxon>
    </lineage>
</organism>
<feature type="compositionally biased region" description="Basic and acidic residues" evidence="1">
    <location>
        <begin position="103"/>
        <end position="113"/>
    </location>
</feature>
<proteinExistence type="predicted"/>
<evidence type="ECO:0000256" key="1">
    <source>
        <dbReference type="SAM" id="MobiDB-lite"/>
    </source>
</evidence>
<dbReference type="Proteomes" id="UP000652219">
    <property type="component" value="Unassembled WGS sequence"/>
</dbReference>
<feature type="region of interest" description="Disordered" evidence="1">
    <location>
        <begin position="90"/>
        <end position="113"/>
    </location>
</feature>
<dbReference type="AlphaFoldDB" id="A0A8H6MUN5"/>
<feature type="compositionally biased region" description="Pro residues" evidence="1">
    <location>
        <begin position="8"/>
        <end position="18"/>
    </location>
</feature>
<feature type="compositionally biased region" description="Polar residues" evidence="1">
    <location>
        <begin position="52"/>
        <end position="66"/>
    </location>
</feature>
<gene>
    <name evidence="2" type="ORF">CSOJ01_06759</name>
</gene>